<dbReference type="Proteomes" id="UP000727857">
    <property type="component" value="Unassembled WGS sequence"/>
</dbReference>
<comment type="caution">
    <text evidence="3">The sequence shown here is derived from an EMBL/GenBank/DDBJ whole genome shotgun (WGS) entry which is preliminary data.</text>
</comment>
<dbReference type="AlphaFoldDB" id="A0A940DGU0"/>
<protein>
    <submittedName>
        <fullName evidence="3">N-acetylmuramoyl-L-alanine amidase</fullName>
    </submittedName>
</protein>
<reference evidence="3" key="2">
    <citation type="journal article" date="2021" name="PeerJ">
        <title>Extensive microbial diversity within the chicken gut microbiome revealed by metagenomics and culture.</title>
        <authorList>
            <person name="Gilroy R."/>
            <person name="Ravi A."/>
            <person name="Getino M."/>
            <person name="Pursley I."/>
            <person name="Horton D.L."/>
            <person name="Alikhan N.F."/>
            <person name="Baker D."/>
            <person name="Gharbi K."/>
            <person name="Hall N."/>
            <person name="Watson M."/>
            <person name="Adriaenssens E.M."/>
            <person name="Foster-Nyarko E."/>
            <person name="Jarju S."/>
            <person name="Secka A."/>
            <person name="Antonio M."/>
            <person name="Oren A."/>
            <person name="Chaudhuri R.R."/>
            <person name="La Ragione R."/>
            <person name="Hildebrand F."/>
            <person name="Pallen M.J."/>
        </authorList>
    </citation>
    <scope>NUCLEOTIDE SEQUENCE</scope>
    <source>
        <strain evidence="3">517</strain>
    </source>
</reference>
<organism evidence="3 4">
    <name type="scientific">Candidatus Stercoripulliclostridium pullicola</name>
    <dbReference type="NCBI Taxonomy" id="2840953"/>
    <lineage>
        <taxon>Bacteria</taxon>
        <taxon>Bacillati</taxon>
        <taxon>Bacillota</taxon>
        <taxon>Clostridia</taxon>
        <taxon>Eubacteriales</taxon>
        <taxon>Candidatus Stercoripulliclostridium</taxon>
    </lineage>
</organism>
<dbReference type="InterPro" id="IPR002508">
    <property type="entry name" value="MurNAc-LAA_cat"/>
</dbReference>
<feature type="domain" description="MurNAc-LAA" evidence="2">
    <location>
        <begin position="118"/>
        <end position="231"/>
    </location>
</feature>
<dbReference type="SUPFAM" id="SSF53187">
    <property type="entry name" value="Zn-dependent exopeptidases"/>
    <property type="match status" value="1"/>
</dbReference>
<dbReference type="Gene3D" id="3.40.630.40">
    <property type="entry name" value="Zn-dependent exopeptidases"/>
    <property type="match status" value="1"/>
</dbReference>
<dbReference type="GO" id="GO:0030288">
    <property type="term" value="C:outer membrane-bounded periplasmic space"/>
    <property type="evidence" value="ECO:0007669"/>
    <property type="project" value="TreeGrafter"/>
</dbReference>
<dbReference type="GO" id="GO:0008745">
    <property type="term" value="F:N-acetylmuramoyl-L-alanine amidase activity"/>
    <property type="evidence" value="ECO:0007669"/>
    <property type="project" value="InterPro"/>
</dbReference>
<dbReference type="CDD" id="cd02696">
    <property type="entry name" value="MurNAc-LAA"/>
    <property type="match status" value="1"/>
</dbReference>
<reference evidence="3" key="1">
    <citation type="submission" date="2020-10" db="EMBL/GenBank/DDBJ databases">
        <authorList>
            <person name="Gilroy R."/>
        </authorList>
    </citation>
    <scope>NUCLEOTIDE SEQUENCE</scope>
    <source>
        <strain evidence="3">517</strain>
    </source>
</reference>
<accession>A0A940DGU0</accession>
<proteinExistence type="predicted"/>
<evidence type="ECO:0000313" key="4">
    <source>
        <dbReference type="Proteomes" id="UP000727857"/>
    </source>
</evidence>
<name>A0A940DGU0_9FIRM</name>
<dbReference type="SMART" id="SM00646">
    <property type="entry name" value="Ami_3"/>
    <property type="match status" value="1"/>
</dbReference>
<sequence length="239" mass="25347">MLIVIGKKVLWTTAIVLLVAAALTALGFALAAAYSPGIRKVIVIDAGHGGADGGVTGVNTGVTEAEINLTVARLVANELNALGYETVLTRNDEGEAGAVKESEETALYNKREEMQRRRDVIAATRPLCVISIHCNKFHSSSRRGAQVFYSAGSTEGKALAATVQNALNKLNSEKTGRTYSALGGDYYILNCTSYPAAIVECGFLSNPEDEKLLTDDGYRLTLASAVARAVNEYISASLK</sequence>
<keyword evidence="1" id="KW-0378">Hydrolase</keyword>
<evidence type="ECO:0000256" key="1">
    <source>
        <dbReference type="ARBA" id="ARBA00022801"/>
    </source>
</evidence>
<dbReference type="PANTHER" id="PTHR30404">
    <property type="entry name" value="N-ACETYLMURAMOYL-L-ALANINE AMIDASE"/>
    <property type="match status" value="1"/>
</dbReference>
<dbReference type="PANTHER" id="PTHR30404:SF0">
    <property type="entry name" value="N-ACETYLMURAMOYL-L-ALANINE AMIDASE AMIC"/>
    <property type="match status" value="1"/>
</dbReference>
<dbReference type="GO" id="GO:0009253">
    <property type="term" value="P:peptidoglycan catabolic process"/>
    <property type="evidence" value="ECO:0007669"/>
    <property type="project" value="InterPro"/>
</dbReference>
<evidence type="ECO:0000313" key="3">
    <source>
        <dbReference type="EMBL" id="MBO8424441.1"/>
    </source>
</evidence>
<gene>
    <name evidence="3" type="ORF">IAB16_05435</name>
</gene>
<dbReference type="Pfam" id="PF01520">
    <property type="entry name" value="Amidase_3"/>
    <property type="match status" value="1"/>
</dbReference>
<dbReference type="EMBL" id="JADINF010000138">
    <property type="protein sequence ID" value="MBO8424441.1"/>
    <property type="molecule type" value="Genomic_DNA"/>
</dbReference>
<dbReference type="InterPro" id="IPR050695">
    <property type="entry name" value="N-acetylmuramoyl_amidase_3"/>
</dbReference>
<evidence type="ECO:0000259" key="2">
    <source>
        <dbReference type="SMART" id="SM00646"/>
    </source>
</evidence>